<dbReference type="Proteomes" id="UP001164743">
    <property type="component" value="Chromosome 9A"/>
</dbReference>
<feature type="region of interest" description="Disordered" evidence="1">
    <location>
        <begin position="27"/>
        <end position="56"/>
    </location>
</feature>
<organism evidence="2 3">
    <name type="scientific">Puccinia triticina</name>
    <dbReference type="NCBI Taxonomy" id="208348"/>
    <lineage>
        <taxon>Eukaryota</taxon>
        <taxon>Fungi</taxon>
        <taxon>Dikarya</taxon>
        <taxon>Basidiomycota</taxon>
        <taxon>Pucciniomycotina</taxon>
        <taxon>Pucciniomycetes</taxon>
        <taxon>Pucciniales</taxon>
        <taxon>Pucciniaceae</taxon>
        <taxon>Puccinia</taxon>
    </lineage>
</organism>
<proteinExistence type="predicted"/>
<feature type="compositionally biased region" description="Polar residues" evidence="1">
    <location>
        <begin position="190"/>
        <end position="201"/>
    </location>
</feature>
<keyword evidence="3" id="KW-1185">Reference proteome</keyword>
<feature type="compositionally biased region" description="Basic and acidic residues" evidence="1">
    <location>
        <begin position="45"/>
        <end position="56"/>
    </location>
</feature>
<reference evidence="2" key="1">
    <citation type="submission" date="2022-10" db="EMBL/GenBank/DDBJ databases">
        <title>Puccinia triticina Genome sequencing and assembly.</title>
        <authorList>
            <person name="Li C."/>
        </authorList>
    </citation>
    <scope>NUCLEOTIDE SEQUENCE</scope>
    <source>
        <strain evidence="2">Pt15</strain>
    </source>
</reference>
<feature type="region of interest" description="Disordered" evidence="1">
    <location>
        <begin position="128"/>
        <end position="147"/>
    </location>
</feature>
<accession>A0ABY7D0P6</accession>
<dbReference type="GeneID" id="77813797"/>
<feature type="region of interest" description="Disordered" evidence="1">
    <location>
        <begin position="185"/>
        <end position="205"/>
    </location>
</feature>
<evidence type="ECO:0000313" key="2">
    <source>
        <dbReference type="EMBL" id="WAQ88542.1"/>
    </source>
</evidence>
<evidence type="ECO:0000313" key="3">
    <source>
        <dbReference type="Proteomes" id="UP001164743"/>
    </source>
</evidence>
<protein>
    <submittedName>
        <fullName evidence="2">Uncharacterized protein</fullName>
    </submittedName>
</protein>
<evidence type="ECO:0000256" key="1">
    <source>
        <dbReference type="SAM" id="MobiDB-lite"/>
    </source>
</evidence>
<dbReference type="EMBL" id="CP110429">
    <property type="protein sequence ID" value="WAQ88542.1"/>
    <property type="molecule type" value="Genomic_DNA"/>
</dbReference>
<gene>
    <name evidence="2" type="ORF">PtA15_9A669</name>
</gene>
<name>A0ABY7D0P6_9BASI</name>
<dbReference type="RefSeq" id="XP_053024097.1">
    <property type="nucleotide sequence ID" value="XM_053172902.1"/>
</dbReference>
<sequence>MLRSSPVECAREEVMKNLRIESYFNLNTESSDKPPRSKINFAPRDPSEPDKLERIRPKMLKNQAEIQAMEDDRKPIVSKINDVKSRDEFLASELETFDRHLKVLAQARVFDLYADSGFTLCSRYHASEAPASPQFPKPSPSCEREERSSAPNPVFAFLQCLGLKYLIDSNEDRIPKIRSLEESTGPVSRLDNTLTGSSGTTEARPLETLNQDGSRHIVETERKQVELSGEPLHLIQNKLFPISELWGRLETLMFYGVTEADDKDPKDPLAILKT</sequence>